<proteinExistence type="predicted"/>
<dbReference type="InterPro" id="IPR040521">
    <property type="entry name" value="KDZ"/>
</dbReference>
<dbReference type="AlphaFoldDB" id="A0A0B7N5N4"/>
<evidence type="ECO:0000313" key="2">
    <source>
        <dbReference type="Proteomes" id="UP000054107"/>
    </source>
</evidence>
<dbReference type="Proteomes" id="UP000054107">
    <property type="component" value="Unassembled WGS sequence"/>
</dbReference>
<evidence type="ECO:0000313" key="1">
    <source>
        <dbReference type="EMBL" id="CEP12717.1"/>
    </source>
</evidence>
<accession>A0A0B7N5N4</accession>
<keyword evidence="2" id="KW-1185">Reference proteome</keyword>
<gene>
    <name evidence="1" type="primary">PARPA_06695.1 scaffold 23333</name>
</gene>
<sequence length="173" mass="19442">MQLFPKTLTNVKAAIHFGCLDLFDMFELRAQVSVTVFAEILNEINTARSQNGVTNTQFRENDGSDTVFRWVDSNFRADNGSDMKRDMAVNGVIAAVYVHGVVKKLVNVLQGERNSHSHTLAAIKSIVDEKEDLGDQRPLMISYSIMCRLKKRLCVFMPLAIRCIANVTSIFDI</sequence>
<organism evidence="1 2">
    <name type="scientific">Parasitella parasitica</name>
    <dbReference type="NCBI Taxonomy" id="35722"/>
    <lineage>
        <taxon>Eukaryota</taxon>
        <taxon>Fungi</taxon>
        <taxon>Fungi incertae sedis</taxon>
        <taxon>Mucoromycota</taxon>
        <taxon>Mucoromycotina</taxon>
        <taxon>Mucoromycetes</taxon>
        <taxon>Mucorales</taxon>
        <taxon>Mucorineae</taxon>
        <taxon>Mucoraceae</taxon>
        <taxon>Parasitella</taxon>
    </lineage>
</organism>
<name>A0A0B7N5N4_9FUNG</name>
<reference evidence="1 2" key="1">
    <citation type="submission" date="2014-09" db="EMBL/GenBank/DDBJ databases">
        <authorList>
            <person name="Ellenberger Sabrina"/>
        </authorList>
    </citation>
    <scope>NUCLEOTIDE SEQUENCE [LARGE SCALE GENOMIC DNA]</scope>
    <source>
        <strain evidence="1 2">CBS 412.66</strain>
    </source>
</reference>
<dbReference type="Pfam" id="PF18758">
    <property type="entry name" value="KDZ"/>
    <property type="match status" value="1"/>
</dbReference>
<protein>
    <submittedName>
        <fullName evidence="1">Uncharacterized protein</fullName>
    </submittedName>
</protein>
<dbReference type="EMBL" id="LN728224">
    <property type="protein sequence ID" value="CEP12717.1"/>
    <property type="molecule type" value="Genomic_DNA"/>
</dbReference>